<dbReference type="Proteomes" id="UP000282613">
    <property type="component" value="Unassembled WGS sequence"/>
</dbReference>
<organism evidence="3">
    <name type="scientific">Taenia asiatica</name>
    <name type="common">Asian tapeworm</name>
    <dbReference type="NCBI Taxonomy" id="60517"/>
    <lineage>
        <taxon>Eukaryota</taxon>
        <taxon>Metazoa</taxon>
        <taxon>Spiralia</taxon>
        <taxon>Lophotrochozoa</taxon>
        <taxon>Platyhelminthes</taxon>
        <taxon>Cestoda</taxon>
        <taxon>Eucestoda</taxon>
        <taxon>Cyclophyllidea</taxon>
        <taxon>Taeniidae</taxon>
        <taxon>Taenia</taxon>
    </lineage>
</organism>
<accession>A0A0R3VZC5</accession>
<gene>
    <name evidence="1" type="ORF">TASK_LOCUS2770</name>
</gene>
<sequence>MGAVNFAMEGHRCFVSEFPSAETCLEKGFACFSGVDMFLITCEIGSFVPAPANGNWAEMTLRVTLPLSSALLRGLVVSACATVLCRSSLRTVRVPSPSLSSD</sequence>
<dbReference type="AlphaFoldDB" id="A0A0R3VZC5"/>
<proteinExistence type="predicted"/>
<reference evidence="3" key="1">
    <citation type="submission" date="2017-02" db="UniProtKB">
        <authorList>
            <consortium name="WormBaseParasite"/>
        </authorList>
    </citation>
    <scope>IDENTIFICATION</scope>
</reference>
<reference evidence="1 2" key="2">
    <citation type="submission" date="2018-11" db="EMBL/GenBank/DDBJ databases">
        <authorList>
            <consortium name="Pathogen Informatics"/>
        </authorList>
    </citation>
    <scope>NUCLEOTIDE SEQUENCE [LARGE SCALE GENOMIC DNA]</scope>
</reference>
<keyword evidence="2" id="KW-1185">Reference proteome</keyword>
<protein>
    <submittedName>
        <fullName evidence="1 3">Uncharacterized protein</fullName>
    </submittedName>
</protein>
<dbReference type="EMBL" id="UYRS01002963">
    <property type="protein sequence ID" value="VDK26112.1"/>
    <property type="molecule type" value="Genomic_DNA"/>
</dbReference>
<evidence type="ECO:0000313" key="2">
    <source>
        <dbReference type="Proteomes" id="UP000282613"/>
    </source>
</evidence>
<evidence type="ECO:0000313" key="3">
    <source>
        <dbReference type="WBParaSite" id="TASK_0000276901-mRNA-1"/>
    </source>
</evidence>
<evidence type="ECO:0000313" key="1">
    <source>
        <dbReference type="EMBL" id="VDK26112.1"/>
    </source>
</evidence>
<name>A0A0R3VZC5_TAEAS</name>
<dbReference type="WBParaSite" id="TASK_0000276901-mRNA-1">
    <property type="protein sequence ID" value="TASK_0000276901-mRNA-1"/>
    <property type="gene ID" value="TASK_0000276901"/>
</dbReference>